<dbReference type="NCBIfam" id="TIGR01983">
    <property type="entry name" value="UbiG"/>
    <property type="match status" value="1"/>
</dbReference>
<dbReference type="PANTHER" id="PTHR43464">
    <property type="entry name" value="METHYLTRANSFERASE"/>
    <property type="match status" value="1"/>
</dbReference>
<gene>
    <name evidence="5 6" type="primary">ubiG</name>
    <name evidence="6" type="ORF">ABUE30_08430</name>
</gene>
<dbReference type="GO" id="GO:0032259">
    <property type="term" value="P:methylation"/>
    <property type="evidence" value="ECO:0007669"/>
    <property type="project" value="UniProtKB-KW"/>
</dbReference>
<keyword evidence="7" id="KW-1185">Reference proteome</keyword>
<keyword evidence="2 5" id="KW-0808">Transferase</keyword>
<sequence length="237" mass="26445">MTQENVDHREIEKFAAQAPQWWDKDGDFKTLHQINPLRLEFIESHSQGLFEKQVLDVGCGGGILSESMALRGATVTGLDMGQAQIDVAKLHALESQLSINYQVASAESFAQNHAQSFDVITCMEMLEHVPEPAQVLNALYHMLKPGGQLFLSTVNRTVKSYALMIIAAEKLLRLLPNGTHQHEKFIKPSELLGWCDVIGLQTQHLVGVKVWPFIDSYTLSPDVSVNYMVHLTKPLIA</sequence>
<dbReference type="RefSeq" id="WP_408623307.1">
    <property type="nucleotide sequence ID" value="NZ_JBEQCT010000003.1"/>
</dbReference>
<feature type="binding site" evidence="5">
    <location>
        <position position="79"/>
    </location>
    <ligand>
        <name>S-adenosyl-L-methionine</name>
        <dbReference type="ChEBI" id="CHEBI:59789"/>
    </ligand>
</feature>
<name>A0ABW9G5Z6_9GAMM</name>
<dbReference type="HAMAP" id="MF_00472">
    <property type="entry name" value="UbiG"/>
    <property type="match status" value="1"/>
</dbReference>
<comment type="function">
    <text evidence="5">O-methyltransferase that catalyzes the 2 O-methylation steps in the ubiquinone biosynthetic pathway.</text>
</comment>
<dbReference type="CDD" id="cd02440">
    <property type="entry name" value="AdoMet_MTases"/>
    <property type="match status" value="1"/>
</dbReference>
<dbReference type="SUPFAM" id="SSF53335">
    <property type="entry name" value="S-adenosyl-L-methionine-dependent methyltransferases"/>
    <property type="match status" value="1"/>
</dbReference>
<feature type="binding site" evidence="5">
    <location>
        <position position="58"/>
    </location>
    <ligand>
        <name>S-adenosyl-L-methionine</name>
        <dbReference type="ChEBI" id="CHEBI:59789"/>
    </ligand>
</feature>
<evidence type="ECO:0000313" key="7">
    <source>
        <dbReference type="Proteomes" id="UP001629953"/>
    </source>
</evidence>
<evidence type="ECO:0000256" key="4">
    <source>
        <dbReference type="ARBA" id="ARBA00022691"/>
    </source>
</evidence>
<comment type="catalytic activity">
    <reaction evidence="5">
        <text>a 3-(all-trans-polyprenyl)benzene-1,2-diol + S-adenosyl-L-methionine = a 2-methoxy-6-(all-trans-polyprenyl)phenol + S-adenosyl-L-homocysteine + H(+)</text>
        <dbReference type="Rhea" id="RHEA:31411"/>
        <dbReference type="Rhea" id="RHEA-COMP:9550"/>
        <dbReference type="Rhea" id="RHEA-COMP:9551"/>
        <dbReference type="ChEBI" id="CHEBI:15378"/>
        <dbReference type="ChEBI" id="CHEBI:57856"/>
        <dbReference type="ChEBI" id="CHEBI:59789"/>
        <dbReference type="ChEBI" id="CHEBI:62729"/>
        <dbReference type="ChEBI" id="CHEBI:62731"/>
        <dbReference type="EC" id="2.1.1.222"/>
    </reaction>
</comment>
<evidence type="ECO:0000256" key="2">
    <source>
        <dbReference type="ARBA" id="ARBA00022679"/>
    </source>
</evidence>
<accession>A0ABW9G5Z6</accession>
<keyword evidence="1 5" id="KW-0489">Methyltransferase</keyword>
<keyword evidence="3 5" id="KW-0831">Ubiquinone biosynthesis</keyword>
<comment type="catalytic activity">
    <reaction evidence="5">
        <text>a 3-demethylubiquinol + S-adenosyl-L-methionine = a ubiquinol + S-adenosyl-L-homocysteine + H(+)</text>
        <dbReference type="Rhea" id="RHEA:44380"/>
        <dbReference type="Rhea" id="RHEA-COMP:9566"/>
        <dbReference type="Rhea" id="RHEA-COMP:10914"/>
        <dbReference type="ChEBI" id="CHEBI:15378"/>
        <dbReference type="ChEBI" id="CHEBI:17976"/>
        <dbReference type="ChEBI" id="CHEBI:57856"/>
        <dbReference type="ChEBI" id="CHEBI:59789"/>
        <dbReference type="ChEBI" id="CHEBI:84422"/>
        <dbReference type="EC" id="2.1.1.64"/>
    </reaction>
</comment>
<reference evidence="6 7" key="1">
    <citation type="journal article" date="2013" name="Int. J. Syst. Evol. Microbiol.">
        <title>Celerinatantimonas yamalensis sp. nov., a cold-adapted diazotrophic bacterium from a cold permafrost brine.</title>
        <authorList>
            <person name="Shcherbakova V."/>
            <person name="Chuvilskaya N."/>
            <person name="Rivkina E."/>
            <person name="Demidov N."/>
            <person name="Uchaeva V."/>
            <person name="Suetin S."/>
            <person name="Suzina N."/>
            <person name="Gilichinsky D."/>
        </authorList>
    </citation>
    <scope>NUCLEOTIDE SEQUENCE [LARGE SCALE GENOMIC DNA]</scope>
    <source>
        <strain evidence="6 7">C7</strain>
    </source>
</reference>
<comment type="caution">
    <text evidence="6">The sequence shown here is derived from an EMBL/GenBank/DDBJ whole genome shotgun (WGS) entry which is preliminary data.</text>
</comment>
<evidence type="ECO:0000256" key="5">
    <source>
        <dbReference type="HAMAP-Rule" id="MF_00472"/>
    </source>
</evidence>
<keyword evidence="4 5" id="KW-0949">S-adenosyl-L-methionine</keyword>
<evidence type="ECO:0000313" key="6">
    <source>
        <dbReference type="EMBL" id="MFM2485090.1"/>
    </source>
</evidence>
<comment type="similarity">
    <text evidence="5">Belongs to the methyltransferase superfamily. UbiG/COQ3 family.</text>
</comment>
<feature type="binding site" evidence="5">
    <location>
        <position position="38"/>
    </location>
    <ligand>
        <name>S-adenosyl-L-methionine</name>
        <dbReference type="ChEBI" id="CHEBI:59789"/>
    </ligand>
</feature>
<dbReference type="InterPro" id="IPR029063">
    <property type="entry name" value="SAM-dependent_MTases_sf"/>
</dbReference>
<dbReference type="GO" id="GO:0061542">
    <property type="term" value="F:3-demethylubiquinol 3-O-methyltransferase activity"/>
    <property type="evidence" value="ECO:0007669"/>
    <property type="project" value="UniProtKB-EC"/>
</dbReference>
<dbReference type="Pfam" id="PF13489">
    <property type="entry name" value="Methyltransf_23"/>
    <property type="match status" value="1"/>
</dbReference>
<comment type="pathway">
    <text evidence="5">Cofactor biosynthesis; ubiquinone biosynthesis.</text>
</comment>
<dbReference type="InterPro" id="IPR010233">
    <property type="entry name" value="UbiG_MeTrfase"/>
</dbReference>
<organism evidence="6 7">
    <name type="scientific">Celerinatantimonas yamalensis</name>
    <dbReference type="NCBI Taxonomy" id="559956"/>
    <lineage>
        <taxon>Bacteria</taxon>
        <taxon>Pseudomonadati</taxon>
        <taxon>Pseudomonadota</taxon>
        <taxon>Gammaproteobacteria</taxon>
        <taxon>Celerinatantimonadaceae</taxon>
        <taxon>Celerinatantimonas</taxon>
    </lineage>
</organism>
<evidence type="ECO:0000256" key="1">
    <source>
        <dbReference type="ARBA" id="ARBA00022603"/>
    </source>
</evidence>
<dbReference type="EC" id="2.1.1.64" evidence="5"/>
<feature type="binding site" evidence="5">
    <location>
        <position position="123"/>
    </location>
    <ligand>
        <name>S-adenosyl-L-methionine</name>
        <dbReference type="ChEBI" id="CHEBI:59789"/>
    </ligand>
</feature>
<evidence type="ECO:0000256" key="3">
    <source>
        <dbReference type="ARBA" id="ARBA00022688"/>
    </source>
</evidence>
<dbReference type="Proteomes" id="UP001629953">
    <property type="component" value="Unassembled WGS sequence"/>
</dbReference>
<dbReference type="PANTHER" id="PTHR43464:SF19">
    <property type="entry name" value="UBIQUINONE BIOSYNTHESIS O-METHYLTRANSFERASE, MITOCHONDRIAL"/>
    <property type="match status" value="1"/>
</dbReference>
<dbReference type="GO" id="GO:0102208">
    <property type="term" value="F:2-polyprenyl-6-hydroxyphenol methylase activity"/>
    <property type="evidence" value="ECO:0007669"/>
    <property type="project" value="UniProtKB-EC"/>
</dbReference>
<dbReference type="EMBL" id="JBEQCT010000003">
    <property type="protein sequence ID" value="MFM2485090.1"/>
    <property type="molecule type" value="Genomic_DNA"/>
</dbReference>
<proteinExistence type="inferred from homology"/>
<protein>
    <recommendedName>
        <fullName evidence="5">Ubiquinone biosynthesis O-methyltransferase</fullName>
    </recommendedName>
    <alternativeName>
        <fullName evidence="5">2-polyprenyl-6-hydroxyphenol methylase</fullName>
        <ecNumber evidence="5">2.1.1.222</ecNumber>
    </alternativeName>
    <alternativeName>
        <fullName evidence="5">3-demethylubiquinone 3-O-methyltransferase</fullName>
        <ecNumber evidence="5">2.1.1.64</ecNumber>
    </alternativeName>
</protein>
<dbReference type="EC" id="2.1.1.222" evidence="5"/>
<dbReference type="Gene3D" id="3.40.50.150">
    <property type="entry name" value="Vaccinia Virus protein VP39"/>
    <property type="match status" value="1"/>
</dbReference>